<reference evidence="3 4" key="1">
    <citation type="journal article" date="2015" name="Genome Announc.">
        <title>Expanding the biotechnology potential of lactobacilli through comparative genomics of 213 strains and associated genera.</title>
        <authorList>
            <person name="Sun Z."/>
            <person name="Harris H.M."/>
            <person name="McCann A."/>
            <person name="Guo C."/>
            <person name="Argimon S."/>
            <person name="Zhang W."/>
            <person name="Yang X."/>
            <person name="Jeffery I.B."/>
            <person name="Cooney J.C."/>
            <person name="Kagawa T.F."/>
            <person name="Liu W."/>
            <person name="Song Y."/>
            <person name="Salvetti E."/>
            <person name="Wrobel A."/>
            <person name="Rasinkangas P."/>
            <person name="Parkhill J."/>
            <person name="Rea M.C."/>
            <person name="O'Sullivan O."/>
            <person name="Ritari J."/>
            <person name="Douillard F.P."/>
            <person name="Paul Ross R."/>
            <person name="Yang R."/>
            <person name="Briner A.E."/>
            <person name="Felis G.E."/>
            <person name="de Vos W.M."/>
            <person name="Barrangou R."/>
            <person name="Klaenhammer T.R."/>
            <person name="Caufield P.W."/>
            <person name="Cui Y."/>
            <person name="Zhang H."/>
            <person name="O'Toole P.W."/>
        </authorList>
    </citation>
    <scope>NUCLEOTIDE SEQUENCE [LARGE SCALE GENOMIC DNA]</scope>
    <source>
        <strain evidence="3 4">DSM 5661</strain>
    </source>
</reference>
<dbReference type="RefSeq" id="WP_025080532.1">
    <property type="nucleotide sequence ID" value="NZ_AZGI01000092.1"/>
</dbReference>
<evidence type="ECO:0000259" key="1">
    <source>
        <dbReference type="Pfam" id="PF03496"/>
    </source>
</evidence>
<dbReference type="eggNOG" id="COG2369">
    <property type="taxonomic scope" value="Bacteria"/>
</dbReference>
<name>A0A0R1Y449_9LACO</name>
<dbReference type="Proteomes" id="UP000051223">
    <property type="component" value="Unassembled WGS sequence"/>
</dbReference>
<dbReference type="Pfam" id="PF03496">
    <property type="entry name" value="ADPrib_exo_Tox"/>
    <property type="match status" value="1"/>
</dbReference>
<dbReference type="NCBIfam" id="TIGR01641">
    <property type="entry name" value="phageSPP1_gp7"/>
    <property type="match status" value="1"/>
</dbReference>
<dbReference type="STRING" id="1423754.FC39_GL000462"/>
<protein>
    <submittedName>
        <fullName evidence="3">Minor head protein</fullName>
    </submittedName>
</protein>
<dbReference type="SUPFAM" id="SSF56399">
    <property type="entry name" value="ADP-ribosylation"/>
    <property type="match status" value="1"/>
</dbReference>
<feature type="domain" description="Phage head morphogenesis" evidence="2">
    <location>
        <begin position="195"/>
        <end position="301"/>
    </location>
</feature>
<gene>
    <name evidence="3" type="ORF">FC39_GL000462</name>
</gene>
<dbReference type="Pfam" id="PF04233">
    <property type="entry name" value="Phage_Mu_F"/>
    <property type="match status" value="1"/>
</dbReference>
<dbReference type="OrthoDB" id="9765386at2"/>
<dbReference type="Gene3D" id="3.90.176.10">
    <property type="entry name" value="Toxin ADP-ribosyltransferase, Chain A, domain 1"/>
    <property type="match status" value="1"/>
</dbReference>
<dbReference type="EMBL" id="AZGI01000092">
    <property type="protein sequence ID" value="KRM37010.1"/>
    <property type="molecule type" value="Genomic_DNA"/>
</dbReference>
<evidence type="ECO:0000313" key="4">
    <source>
        <dbReference type="Proteomes" id="UP000051223"/>
    </source>
</evidence>
<proteinExistence type="predicted"/>
<dbReference type="PROSITE" id="PS51996">
    <property type="entry name" value="TR_MART"/>
    <property type="match status" value="1"/>
</dbReference>
<dbReference type="AlphaFoldDB" id="A0A0R1Y449"/>
<accession>A0A0R1Y449</accession>
<organism evidence="3 4">
    <name type="scientific">Lactobacillus hamsteri DSM 5661 = JCM 6256</name>
    <dbReference type="NCBI Taxonomy" id="1423754"/>
    <lineage>
        <taxon>Bacteria</taxon>
        <taxon>Bacillati</taxon>
        <taxon>Bacillota</taxon>
        <taxon>Bacilli</taxon>
        <taxon>Lactobacillales</taxon>
        <taxon>Lactobacillaceae</taxon>
        <taxon>Lactobacillus</taxon>
    </lineage>
</organism>
<dbReference type="GO" id="GO:0005576">
    <property type="term" value="C:extracellular region"/>
    <property type="evidence" value="ECO:0007669"/>
    <property type="project" value="InterPro"/>
</dbReference>
<sequence length="526" mass="62174">MNSQKYWRQRVLYEKKKQIEYSADYEMAMRSRLKQLETEFEKEAYKYISLYAKANNENIENAAKYLKSIDTSKWDMTLQEFEAKARAGGYDRELNSSYYKSRIARLQKLYDQFSQFAIKYADKEENRFALRLAKQYQDTYTMDQYIRYLAIGGFDINFANFSEQQLKNIVYQPWQGSNFSNRVWNNYTKVLPDVLTDTLLRGTLMGYSYSRIEKDIRDRFTNFEQKNVHRLVITEMGHATETATAQFYEDSKIEKYQYLATLESHTCDQCAHLDEKVFKVKDRVEGLNYPLIHPYCRCTTIPYDETLPDIISRWERDPITGKGRLVKNQTYKEWAHANNTHAMTLKEFKQAHNVKPLRLESFTKLLKSNTLNLNEVRAIRDYTSPVAYALNDNLRRGLKLTNREKTLINNLDSALEKLPTYSDDEPLQRSILFMYPDDEENFVKQALTNGYIQEKSYFSSSKHSVYNDDDNVRIIIRKSHSGSDLGKYSPNGENEVLFKRNTKFIVTNCYMKDDKIFLEVVEDEEK</sequence>
<dbReference type="InterPro" id="IPR006528">
    <property type="entry name" value="Phage_head_morphogenesis_dom"/>
</dbReference>
<dbReference type="PATRIC" id="fig|1423754.3.peg.476"/>
<keyword evidence="4" id="KW-1185">Reference proteome</keyword>
<evidence type="ECO:0000259" key="2">
    <source>
        <dbReference type="Pfam" id="PF04233"/>
    </source>
</evidence>
<feature type="domain" description="ADP ribosyltransferase" evidence="1">
    <location>
        <begin position="369"/>
        <end position="511"/>
    </location>
</feature>
<evidence type="ECO:0000313" key="3">
    <source>
        <dbReference type="EMBL" id="KRM37010.1"/>
    </source>
</evidence>
<comment type="caution">
    <text evidence="3">The sequence shown here is derived from an EMBL/GenBank/DDBJ whole genome shotgun (WGS) entry which is preliminary data.</text>
</comment>
<dbReference type="InterPro" id="IPR003540">
    <property type="entry name" value="ADP-ribosyltransferase"/>
</dbReference>